<accession>A0A1V5MK32</accession>
<evidence type="ECO:0000313" key="2">
    <source>
        <dbReference type="EMBL" id="OPZ93613.1"/>
    </source>
</evidence>
<feature type="transmembrane region" description="Helical" evidence="1">
    <location>
        <begin position="38"/>
        <end position="55"/>
    </location>
</feature>
<reference evidence="2" key="1">
    <citation type="submission" date="2017-02" db="EMBL/GenBank/DDBJ databases">
        <title>Delving into the versatile metabolic prowess of the omnipresent phylum Bacteroidetes.</title>
        <authorList>
            <person name="Nobu M.K."/>
            <person name="Mei R."/>
            <person name="Narihiro T."/>
            <person name="Kuroda K."/>
            <person name="Liu W.-T."/>
        </authorList>
    </citation>
    <scope>NUCLEOTIDE SEQUENCE</scope>
    <source>
        <strain evidence="2">ADurb.Bin417</strain>
    </source>
</reference>
<evidence type="ECO:0000256" key="1">
    <source>
        <dbReference type="SAM" id="Phobius"/>
    </source>
</evidence>
<organism evidence="2">
    <name type="scientific">candidate division TA06 bacterium ADurb.Bin417</name>
    <dbReference type="NCBI Taxonomy" id="1852828"/>
    <lineage>
        <taxon>Bacteria</taxon>
        <taxon>Bacteria division TA06</taxon>
    </lineage>
</organism>
<keyword evidence="1" id="KW-1133">Transmembrane helix</keyword>
<keyword evidence="1" id="KW-0812">Transmembrane</keyword>
<dbReference type="EMBL" id="MWAK01000015">
    <property type="protein sequence ID" value="OPZ93613.1"/>
    <property type="molecule type" value="Genomic_DNA"/>
</dbReference>
<proteinExistence type="predicted"/>
<name>A0A1V5MK32_UNCT6</name>
<dbReference type="AlphaFoldDB" id="A0A1V5MK32"/>
<sequence length="192" mass="20967">MTDVSSSAVSLLALLLSALGVTGFILSLILREFNRPKFVVALILSLAMLAGGTYFCWRTFQPPFEGTAGSRLPGRSPVLDQDRLPRPSSGISLELKQGEKQITLADGETLPLKKGARIILTDVKVPGVAPSRIRVNVVGFIGNPNREAEDRNVEIDTNGFLRKFALNPEGTRYKVAVLRDKDEIAAFFLDLK</sequence>
<feature type="transmembrane region" description="Helical" evidence="1">
    <location>
        <begin position="6"/>
        <end position="26"/>
    </location>
</feature>
<keyword evidence="1" id="KW-0472">Membrane</keyword>
<protein>
    <submittedName>
        <fullName evidence="2">Uncharacterized protein</fullName>
    </submittedName>
</protein>
<gene>
    <name evidence="2" type="ORF">BWY73_00214</name>
</gene>
<dbReference type="Proteomes" id="UP000485484">
    <property type="component" value="Unassembled WGS sequence"/>
</dbReference>
<comment type="caution">
    <text evidence="2">The sequence shown here is derived from an EMBL/GenBank/DDBJ whole genome shotgun (WGS) entry which is preliminary data.</text>
</comment>